<reference evidence="2" key="1">
    <citation type="submission" date="2013-08" db="EMBL/GenBank/DDBJ databases">
        <authorList>
            <person name="Mendez C."/>
            <person name="Richter M."/>
            <person name="Ferrer M."/>
            <person name="Sanchez J."/>
        </authorList>
    </citation>
    <scope>NUCLEOTIDE SEQUENCE</scope>
</reference>
<dbReference type="PANTHER" id="PTHR42731">
    <property type="entry name" value="SLL1084 PROTEIN"/>
    <property type="match status" value="1"/>
</dbReference>
<accession>T0ZMK7</accession>
<feature type="non-terminal residue" evidence="2">
    <location>
        <position position="419"/>
    </location>
</feature>
<dbReference type="AlphaFoldDB" id="T0ZMK7"/>
<dbReference type="InterPro" id="IPR058240">
    <property type="entry name" value="rSAM_sf"/>
</dbReference>
<reference evidence="2" key="2">
    <citation type="journal article" date="2014" name="ISME J.">
        <title>Microbial stratification in low pH oxic and suboxic macroscopic growths along an acid mine drainage.</title>
        <authorList>
            <person name="Mendez-Garcia C."/>
            <person name="Mesa V."/>
            <person name="Sprenger R.R."/>
            <person name="Richter M."/>
            <person name="Diez M.S."/>
            <person name="Solano J."/>
            <person name="Bargiela R."/>
            <person name="Golyshina O.V."/>
            <person name="Manteca A."/>
            <person name="Ramos J.L."/>
            <person name="Gallego J.R."/>
            <person name="Llorente I."/>
            <person name="Martins Dos Santos V.A."/>
            <person name="Jensen O.N."/>
            <person name="Pelaez A.I."/>
            <person name="Sanchez J."/>
            <person name="Ferrer M."/>
        </authorList>
    </citation>
    <scope>NUCLEOTIDE SEQUENCE</scope>
</reference>
<dbReference type="PROSITE" id="PS51918">
    <property type="entry name" value="RADICAL_SAM"/>
    <property type="match status" value="1"/>
</dbReference>
<dbReference type="SFLD" id="SFLDG01082">
    <property type="entry name" value="B12-binding_domain_containing"/>
    <property type="match status" value="1"/>
</dbReference>
<evidence type="ECO:0000313" key="2">
    <source>
        <dbReference type="EMBL" id="EQD45682.1"/>
    </source>
</evidence>
<dbReference type="EMBL" id="AUZY01008521">
    <property type="protein sequence ID" value="EQD45682.1"/>
    <property type="molecule type" value="Genomic_DNA"/>
</dbReference>
<dbReference type="InterPro" id="IPR006638">
    <property type="entry name" value="Elp3/MiaA/NifB-like_rSAM"/>
</dbReference>
<dbReference type="GO" id="GO:0051536">
    <property type="term" value="F:iron-sulfur cluster binding"/>
    <property type="evidence" value="ECO:0007669"/>
    <property type="project" value="InterPro"/>
</dbReference>
<protein>
    <submittedName>
        <fullName evidence="2">Radical SAM domain-containing protein</fullName>
    </submittedName>
</protein>
<sequence>MPEVVITCDWTMMSNHNGKEFLGFGTTTPAYVLPERVYKRLFYPDMPVDENGFPVAAPYGMRKIEAALIDGGFDARIVHPSHLHRYMPGSAKVLLISGHDYFGLNPPASTFGGVMHRDPLNCVNFKRMMTQPAVVEARKQGMKIIAGGPCAWQIAPPTRMKLPWIQEFVDSFGGIDSVVEGEGDIYVKEIVRKALADEYLPPHVIMTPKEAPKVEQISTIKYASVNGLVEIGRGCCRGCSFCSVTTRPTRWYGLDKIEEELRVNAKVNNRKGILHSDDVFFYGSPNVMPREEKLIPLLQLAKRYYEQVGWSHVAIASLMTKPKLLPRCAEVLIDDKQKWWGVEIGVETGSPHMITAAMPGKVAPFKASQWPELVVQAAGLLNDNHVYPACTFIVGLPQETEDDVLKTIDLIDDLWDFKA</sequence>
<dbReference type="SFLD" id="SFLDS00029">
    <property type="entry name" value="Radical_SAM"/>
    <property type="match status" value="1"/>
</dbReference>
<organism evidence="2">
    <name type="scientific">mine drainage metagenome</name>
    <dbReference type="NCBI Taxonomy" id="410659"/>
    <lineage>
        <taxon>unclassified sequences</taxon>
        <taxon>metagenomes</taxon>
        <taxon>ecological metagenomes</taxon>
    </lineage>
</organism>
<dbReference type="InterPro" id="IPR023404">
    <property type="entry name" value="rSAM_horseshoe"/>
</dbReference>
<feature type="domain" description="Radical SAM core" evidence="1">
    <location>
        <begin position="221"/>
        <end position="419"/>
    </location>
</feature>
<dbReference type="InterPro" id="IPR007197">
    <property type="entry name" value="rSAM"/>
</dbReference>
<dbReference type="SMART" id="SM00729">
    <property type="entry name" value="Elp3"/>
    <property type="match status" value="1"/>
</dbReference>
<comment type="caution">
    <text evidence="2">The sequence shown here is derived from an EMBL/GenBank/DDBJ whole genome shotgun (WGS) entry which is preliminary data.</text>
</comment>
<dbReference type="CDD" id="cd01335">
    <property type="entry name" value="Radical_SAM"/>
    <property type="match status" value="1"/>
</dbReference>
<proteinExistence type="predicted"/>
<dbReference type="GO" id="GO:0003824">
    <property type="term" value="F:catalytic activity"/>
    <property type="evidence" value="ECO:0007669"/>
    <property type="project" value="InterPro"/>
</dbReference>
<dbReference type="PANTHER" id="PTHR42731:SF4">
    <property type="entry name" value="RADICAL SAM DOMAIN PROTEIN"/>
    <property type="match status" value="1"/>
</dbReference>
<dbReference type="SUPFAM" id="SSF102114">
    <property type="entry name" value="Radical SAM enzymes"/>
    <property type="match status" value="1"/>
</dbReference>
<gene>
    <name evidence="2" type="ORF">B1B_12959</name>
</gene>
<name>T0ZMK7_9ZZZZ</name>
<dbReference type="Gene3D" id="3.80.30.20">
    <property type="entry name" value="tm_1862 like domain"/>
    <property type="match status" value="1"/>
</dbReference>
<evidence type="ECO:0000259" key="1">
    <source>
        <dbReference type="PROSITE" id="PS51918"/>
    </source>
</evidence>
<dbReference type="Pfam" id="PF04055">
    <property type="entry name" value="Radical_SAM"/>
    <property type="match status" value="1"/>
</dbReference>